<dbReference type="Proteomes" id="UP000789572">
    <property type="component" value="Unassembled WGS sequence"/>
</dbReference>
<keyword evidence="2" id="KW-1185">Reference proteome</keyword>
<protein>
    <submittedName>
        <fullName evidence="1">5656_t:CDS:1</fullName>
    </submittedName>
</protein>
<reference evidence="1" key="1">
    <citation type="submission" date="2021-06" db="EMBL/GenBank/DDBJ databases">
        <authorList>
            <person name="Kallberg Y."/>
            <person name="Tangrot J."/>
            <person name="Rosling A."/>
        </authorList>
    </citation>
    <scope>NUCLEOTIDE SEQUENCE</scope>
    <source>
        <strain evidence="1">IA702</strain>
    </source>
</reference>
<dbReference type="EMBL" id="CAJVPJ010003720">
    <property type="protein sequence ID" value="CAG8644010.1"/>
    <property type="molecule type" value="Genomic_DNA"/>
</dbReference>
<feature type="non-terminal residue" evidence="1">
    <location>
        <position position="86"/>
    </location>
</feature>
<name>A0A9N9H2J4_9GLOM</name>
<dbReference type="AlphaFoldDB" id="A0A9N9H2J4"/>
<proteinExistence type="predicted"/>
<gene>
    <name evidence="1" type="ORF">POCULU_LOCUS9578</name>
</gene>
<sequence>MSSVGSDDMKGVVEVVSSSRFPWAQSLLFVAANSCNLGWDYILRAADSSSITFLLLDPTRTVRCGLDVLPRGLCIFSFLCLLHILA</sequence>
<accession>A0A9N9H2J4</accession>
<evidence type="ECO:0000313" key="1">
    <source>
        <dbReference type="EMBL" id="CAG8644010.1"/>
    </source>
</evidence>
<comment type="caution">
    <text evidence="1">The sequence shown here is derived from an EMBL/GenBank/DDBJ whole genome shotgun (WGS) entry which is preliminary data.</text>
</comment>
<evidence type="ECO:0000313" key="2">
    <source>
        <dbReference type="Proteomes" id="UP000789572"/>
    </source>
</evidence>
<organism evidence="1 2">
    <name type="scientific">Paraglomus occultum</name>
    <dbReference type="NCBI Taxonomy" id="144539"/>
    <lineage>
        <taxon>Eukaryota</taxon>
        <taxon>Fungi</taxon>
        <taxon>Fungi incertae sedis</taxon>
        <taxon>Mucoromycota</taxon>
        <taxon>Glomeromycotina</taxon>
        <taxon>Glomeromycetes</taxon>
        <taxon>Paraglomerales</taxon>
        <taxon>Paraglomeraceae</taxon>
        <taxon>Paraglomus</taxon>
    </lineage>
</organism>